<dbReference type="EMBL" id="JAEPBG010000001">
    <property type="protein sequence ID" value="MBK4733174.1"/>
    <property type="molecule type" value="Genomic_DNA"/>
</dbReference>
<dbReference type="AlphaFoldDB" id="A0A934SPN9"/>
<accession>A0A934SPN9</accession>
<dbReference type="Proteomes" id="UP000622890">
    <property type="component" value="Unassembled WGS sequence"/>
</dbReference>
<dbReference type="InterPro" id="IPR014710">
    <property type="entry name" value="RmlC-like_jellyroll"/>
</dbReference>
<dbReference type="SUPFAM" id="SSF51182">
    <property type="entry name" value="RmlC-like cupins"/>
    <property type="match status" value="1"/>
</dbReference>
<sequence length="88" mass="10057">MDSAQFQRQLEQEGFSDILTVEREADGMLDEHTHPFEAKALVLEGEILLRCGAREQRCRAGDIFHLQAGEPHQEFYGPQGVRYLVGRK</sequence>
<dbReference type="Pfam" id="PF07883">
    <property type="entry name" value="Cupin_2"/>
    <property type="match status" value="1"/>
</dbReference>
<dbReference type="InterPro" id="IPR013096">
    <property type="entry name" value="Cupin_2"/>
</dbReference>
<dbReference type="Gene3D" id="2.60.120.10">
    <property type="entry name" value="Jelly Rolls"/>
    <property type="match status" value="1"/>
</dbReference>
<evidence type="ECO:0000313" key="3">
    <source>
        <dbReference type="Proteomes" id="UP000622890"/>
    </source>
</evidence>
<name>A0A934SPN9_9BURK</name>
<evidence type="ECO:0000259" key="1">
    <source>
        <dbReference type="Pfam" id="PF07883"/>
    </source>
</evidence>
<comment type="caution">
    <text evidence="2">The sequence shown here is derived from an EMBL/GenBank/DDBJ whole genome shotgun (WGS) entry which is preliminary data.</text>
</comment>
<evidence type="ECO:0000313" key="2">
    <source>
        <dbReference type="EMBL" id="MBK4733174.1"/>
    </source>
</evidence>
<protein>
    <submittedName>
        <fullName evidence="2">Cupin domain-containing protein</fullName>
    </submittedName>
</protein>
<gene>
    <name evidence="2" type="ORF">JJB74_00895</name>
</gene>
<proteinExistence type="predicted"/>
<organism evidence="2 3">
    <name type="scientific">Noviherbaspirillum pedocola</name>
    <dbReference type="NCBI Taxonomy" id="2801341"/>
    <lineage>
        <taxon>Bacteria</taxon>
        <taxon>Pseudomonadati</taxon>
        <taxon>Pseudomonadota</taxon>
        <taxon>Betaproteobacteria</taxon>
        <taxon>Burkholderiales</taxon>
        <taxon>Oxalobacteraceae</taxon>
        <taxon>Noviherbaspirillum</taxon>
    </lineage>
</organism>
<reference evidence="2" key="1">
    <citation type="submission" date="2021-01" db="EMBL/GenBank/DDBJ databases">
        <title>Genome sequence of strain Noviherbaspirillum sp. DKR-6.</title>
        <authorList>
            <person name="Chaudhary D.K."/>
        </authorList>
    </citation>
    <scope>NUCLEOTIDE SEQUENCE</scope>
    <source>
        <strain evidence="2">DKR-6</strain>
    </source>
</reference>
<feature type="domain" description="Cupin type-2" evidence="1">
    <location>
        <begin position="27"/>
        <end position="73"/>
    </location>
</feature>
<keyword evidence="3" id="KW-1185">Reference proteome</keyword>
<dbReference type="RefSeq" id="WP_200589737.1">
    <property type="nucleotide sequence ID" value="NZ_JAEPBG010000001.1"/>
</dbReference>
<dbReference type="InterPro" id="IPR011051">
    <property type="entry name" value="RmlC_Cupin_sf"/>
</dbReference>